<dbReference type="eggNOG" id="COG3434">
    <property type="taxonomic scope" value="Bacteria"/>
</dbReference>
<dbReference type="Gene3D" id="3.20.20.450">
    <property type="entry name" value="EAL domain"/>
    <property type="match status" value="1"/>
</dbReference>
<evidence type="ECO:0000313" key="4">
    <source>
        <dbReference type="Proteomes" id="UP000001962"/>
    </source>
</evidence>
<dbReference type="InterPro" id="IPR035919">
    <property type="entry name" value="EAL_sf"/>
</dbReference>
<dbReference type="PANTHER" id="PTHR33525">
    <property type="match status" value="1"/>
</dbReference>
<dbReference type="PANTHER" id="PTHR33525:SF4">
    <property type="entry name" value="CYCLIC DI-GMP PHOSPHODIESTERASE CDGJ"/>
    <property type="match status" value="1"/>
</dbReference>
<dbReference type="InterPro" id="IPR001633">
    <property type="entry name" value="EAL_dom"/>
</dbReference>
<dbReference type="InterPro" id="IPR014408">
    <property type="entry name" value="dGMP_Pdiesterase_EAL/HD-GYP"/>
</dbReference>
<dbReference type="HOGENOM" id="CLU_044951_2_0_6"/>
<proteinExistence type="predicted"/>
<dbReference type="KEGG" id="aeh:Mlg_0920"/>
<reference evidence="4" key="1">
    <citation type="submission" date="2006-08" db="EMBL/GenBank/DDBJ databases">
        <title>Complete sequence of Alkalilimnicola ehrilichei MLHE-1.</title>
        <authorList>
            <person name="Copeland A."/>
            <person name="Lucas S."/>
            <person name="Lapidus A."/>
            <person name="Barry K."/>
            <person name="Detter J.C."/>
            <person name="Glavina del Rio T."/>
            <person name="Hammon N."/>
            <person name="Israni S."/>
            <person name="Dalin E."/>
            <person name="Tice H."/>
            <person name="Pitluck S."/>
            <person name="Sims D."/>
            <person name="Brettin T."/>
            <person name="Bruce D."/>
            <person name="Han C."/>
            <person name="Tapia R."/>
            <person name="Gilna P."/>
            <person name="Schmutz J."/>
            <person name="Larimer F."/>
            <person name="Land M."/>
            <person name="Hauser L."/>
            <person name="Kyrpides N."/>
            <person name="Mikhailova N."/>
            <person name="Oremland R.S."/>
            <person name="Hoeft S.E."/>
            <person name="Switzer-Blum J."/>
            <person name="Kulp T."/>
            <person name="King G."/>
            <person name="Tabita R."/>
            <person name="Witte B."/>
            <person name="Santini J.M."/>
            <person name="Basu P."/>
            <person name="Hollibaugh J.T."/>
            <person name="Xie G."/>
            <person name="Stolz J.F."/>
            <person name="Richardson P."/>
        </authorList>
    </citation>
    <scope>NUCLEOTIDE SEQUENCE [LARGE SCALE GENOMIC DNA]</scope>
    <source>
        <strain evidence="4">ATCC BAA-1101 / DSM 17681 / MLHE-1</strain>
    </source>
</reference>
<dbReference type="SUPFAM" id="SSF109604">
    <property type="entry name" value="HD-domain/PDEase-like"/>
    <property type="match status" value="1"/>
</dbReference>
<dbReference type="InterPro" id="IPR013976">
    <property type="entry name" value="HDOD"/>
</dbReference>
<dbReference type="PROSITE" id="PS50883">
    <property type="entry name" value="EAL"/>
    <property type="match status" value="1"/>
</dbReference>
<protein>
    <submittedName>
        <fullName evidence="3">Diguanylate phosphodiesterase</fullName>
    </submittedName>
</protein>
<accession>Q0AA63</accession>
<feature type="domain" description="EAL" evidence="1">
    <location>
        <begin position="1"/>
        <end position="206"/>
    </location>
</feature>
<dbReference type="Gene3D" id="1.10.3210.10">
    <property type="entry name" value="Hypothetical protein af1432"/>
    <property type="match status" value="1"/>
</dbReference>
<gene>
    <name evidence="3" type="ordered locus">Mlg_0920</name>
</gene>
<sequence length="416" mass="46566">MDTIFLARQPIYNRELEVVAYELLYRAGARDRADVVDGDQATGQLLVNTFTDFGLERLVGDVPAFINLTRPYLIGELELPIPPDQVALEVLEDVALDDEQVLAGLRSLSDRGYVIVLDDFDYQPENEPALACADLVKLEVNDTSTEALTRVVRRLREFDLQLLAEKVETDRQFQLCLDLGFDFFQGYYFSRPNLVSGQRHASSKVGLLPLLAKLNDPDADLQELERLIARDQVLVYRLLRCANSAAVSRGPIESLHNALLLLGTRTVRTWIILITLSAVEDKPPELCRIALARARMCELLARESGIANPEACFTAGLLSLLDTLMNQPMAELVQALPLTQAIERALLNREGAIGALLQRVCDYEQGHWQALETDDADGRRYPGAYLEALQWADRIMDVVTQTRDPEALTTVRSRSD</sequence>
<name>Q0AA63_ALKEH</name>
<feature type="domain" description="HDOD" evidence="2">
    <location>
        <begin position="200"/>
        <end position="384"/>
    </location>
</feature>
<dbReference type="EMBL" id="CP000453">
    <property type="protein sequence ID" value="ABI56274.1"/>
    <property type="molecule type" value="Genomic_DNA"/>
</dbReference>
<dbReference type="Pfam" id="PF00563">
    <property type="entry name" value="EAL"/>
    <property type="match status" value="1"/>
</dbReference>
<dbReference type="PIRSF" id="PIRSF003180">
    <property type="entry name" value="DiGMPpdiest_YuxH"/>
    <property type="match status" value="1"/>
</dbReference>
<dbReference type="RefSeq" id="WP_011628669.1">
    <property type="nucleotide sequence ID" value="NC_008340.1"/>
</dbReference>
<evidence type="ECO:0000313" key="3">
    <source>
        <dbReference type="EMBL" id="ABI56274.1"/>
    </source>
</evidence>
<dbReference type="SUPFAM" id="SSF141868">
    <property type="entry name" value="EAL domain-like"/>
    <property type="match status" value="1"/>
</dbReference>
<dbReference type="Proteomes" id="UP000001962">
    <property type="component" value="Chromosome"/>
</dbReference>
<organism evidence="3 4">
    <name type="scientific">Alkalilimnicola ehrlichii (strain ATCC BAA-1101 / DSM 17681 / MLHE-1)</name>
    <dbReference type="NCBI Taxonomy" id="187272"/>
    <lineage>
        <taxon>Bacteria</taxon>
        <taxon>Pseudomonadati</taxon>
        <taxon>Pseudomonadota</taxon>
        <taxon>Gammaproteobacteria</taxon>
        <taxon>Chromatiales</taxon>
        <taxon>Ectothiorhodospiraceae</taxon>
        <taxon>Alkalilimnicola</taxon>
    </lineage>
</organism>
<dbReference type="InterPro" id="IPR052340">
    <property type="entry name" value="RNase_Y/CdgJ"/>
</dbReference>
<dbReference type="PROSITE" id="PS51833">
    <property type="entry name" value="HDOD"/>
    <property type="match status" value="1"/>
</dbReference>
<keyword evidence="4" id="KW-1185">Reference proteome</keyword>
<dbReference type="Pfam" id="PF08668">
    <property type="entry name" value="HDOD"/>
    <property type="match status" value="1"/>
</dbReference>
<evidence type="ECO:0000259" key="1">
    <source>
        <dbReference type="PROSITE" id="PS50883"/>
    </source>
</evidence>
<evidence type="ECO:0000259" key="2">
    <source>
        <dbReference type="PROSITE" id="PS51833"/>
    </source>
</evidence>
<dbReference type="AlphaFoldDB" id="Q0AA63"/>
<dbReference type="SMART" id="SM00052">
    <property type="entry name" value="EAL"/>
    <property type="match status" value="1"/>
</dbReference>